<dbReference type="VEuPathDB" id="FungiDB:FUN_009820"/>
<accession>A0A2N1N972</accession>
<dbReference type="Proteomes" id="UP000233469">
    <property type="component" value="Unassembled WGS sequence"/>
</dbReference>
<comment type="caution">
    <text evidence="2">The sequence shown here is derived from an EMBL/GenBank/DDBJ whole genome shotgun (WGS) entry which is preliminary data.</text>
</comment>
<evidence type="ECO:0000313" key="3">
    <source>
        <dbReference type="Proteomes" id="UP000233469"/>
    </source>
</evidence>
<feature type="region of interest" description="Disordered" evidence="1">
    <location>
        <begin position="96"/>
        <end position="119"/>
    </location>
</feature>
<dbReference type="AlphaFoldDB" id="A0A2N1N972"/>
<reference evidence="2 3" key="2">
    <citation type="submission" date="2017-10" db="EMBL/GenBank/DDBJ databases">
        <title>Extensive intraspecific genome diversity in a model arbuscular mycorrhizal fungus.</title>
        <authorList>
            <person name="Chen E.C.H."/>
            <person name="Morin E."/>
            <person name="Baudet D."/>
            <person name="Noel J."/>
            <person name="Ndikumana S."/>
            <person name="Charron P."/>
            <person name="St-Onge C."/>
            <person name="Giorgi J."/>
            <person name="Grigoriev I.V."/>
            <person name="Roux C."/>
            <person name="Martin F.M."/>
            <person name="Corradi N."/>
        </authorList>
    </citation>
    <scope>NUCLEOTIDE SEQUENCE [LARGE SCALE GENOMIC DNA]</scope>
    <source>
        <strain evidence="2 3">C2</strain>
    </source>
</reference>
<evidence type="ECO:0000256" key="1">
    <source>
        <dbReference type="SAM" id="MobiDB-lite"/>
    </source>
</evidence>
<reference evidence="2 3" key="1">
    <citation type="submission" date="2016-04" db="EMBL/GenBank/DDBJ databases">
        <title>Genome analyses suggest a sexual origin of heterokaryosis in a supposedly ancient asexual fungus.</title>
        <authorList>
            <person name="Ropars J."/>
            <person name="Sedzielewska K."/>
            <person name="Noel J."/>
            <person name="Charron P."/>
            <person name="Farinelli L."/>
            <person name="Marton T."/>
            <person name="Kruger M."/>
            <person name="Pelin A."/>
            <person name="Brachmann A."/>
            <person name="Corradi N."/>
        </authorList>
    </citation>
    <scope>NUCLEOTIDE SEQUENCE [LARGE SCALE GENOMIC DNA]</scope>
    <source>
        <strain evidence="2 3">C2</strain>
    </source>
</reference>
<sequence length="211" mass="23823">MPKRLLLTQNISGSTFGSWALDRAPNGSDQVSASSSWVSTLDFWFDFPLQTLLDGHVSIIKLGFPPSDFIGWVSPSDFIRLDTLPEINQENIRNPVIRHPKGRPPENSGFKGPLEDSSSSNKITYKQTQNKFIMVELVLAGLTLELGKEVGLGLEAGLDLALGYRFRVRIRTRIWFVFNIWNKLSIRVRVRFSTNFVLDSDYKLAYDDALG</sequence>
<dbReference type="EMBL" id="LLXL01000619">
    <property type="protein sequence ID" value="PKK70418.1"/>
    <property type="molecule type" value="Genomic_DNA"/>
</dbReference>
<name>A0A2N1N972_9GLOM</name>
<evidence type="ECO:0000313" key="2">
    <source>
        <dbReference type="EMBL" id="PKK70418.1"/>
    </source>
</evidence>
<gene>
    <name evidence="2" type="ORF">RhiirC2_779723</name>
</gene>
<protein>
    <submittedName>
        <fullName evidence="2">Uncharacterized protein</fullName>
    </submittedName>
</protein>
<organism evidence="2 3">
    <name type="scientific">Rhizophagus irregularis</name>
    <dbReference type="NCBI Taxonomy" id="588596"/>
    <lineage>
        <taxon>Eukaryota</taxon>
        <taxon>Fungi</taxon>
        <taxon>Fungi incertae sedis</taxon>
        <taxon>Mucoromycota</taxon>
        <taxon>Glomeromycotina</taxon>
        <taxon>Glomeromycetes</taxon>
        <taxon>Glomerales</taxon>
        <taxon>Glomeraceae</taxon>
        <taxon>Rhizophagus</taxon>
    </lineage>
</organism>
<proteinExistence type="predicted"/>